<dbReference type="SUPFAM" id="SSF48295">
    <property type="entry name" value="TrpR-like"/>
    <property type="match status" value="1"/>
</dbReference>
<evidence type="ECO:0000313" key="1">
    <source>
        <dbReference type="EMBL" id="PQA86964.1"/>
    </source>
</evidence>
<dbReference type="InterPro" id="IPR038116">
    <property type="entry name" value="TrpR-like_sf"/>
</dbReference>
<name>A0A2S7K375_9PROT</name>
<reference evidence="1 2" key="1">
    <citation type="submission" date="2017-12" db="EMBL/GenBank/DDBJ databases">
        <authorList>
            <person name="Hurst M.R.H."/>
        </authorList>
    </citation>
    <scope>NUCLEOTIDE SEQUENCE [LARGE SCALE GENOMIC DNA]</scope>
    <source>
        <strain evidence="1 2">SY-3-19</strain>
    </source>
</reference>
<dbReference type="Pfam" id="PF01371">
    <property type="entry name" value="Trp_repressor"/>
    <property type="match status" value="1"/>
</dbReference>
<proteinExistence type="predicted"/>
<dbReference type="PANTHER" id="PTHR40080">
    <property type="entry name" value="LMO1763 PROTEIN"/>
    <property type="match status" value="1"/>
</dbReference>
<dbReference type="InterPro" id="IPR010921">
    <property type="entry name" value="Trp_repressor/repl_initiator"/>
</dbReference>
<organism evidence="1 2">
    <name type="scientific">Hyphococcus luteus</name>
    <dbReference type="NCBI Taxonomy" id="2058213"/>
    <lineage>
        <taxon>Bacteria</taxon>
        <taxon>Pseudomonadati</taxon>
        <taxon>Pseudomonadota</taxon>
        <taxon>Alphaproteobacteria</taxon>
        <taxon>Parvularculales</taxon>
        <taxon>Parvularculaceae</taxon>
        <taxon>Hyphococcus</taxon>
    </lineage>
</organism>
<dbReference type="Gene3D" id="1.10.1270.10">
    <property type="entry name" value="TrpR-like"/>
    <property type="match status" value="1"/>
</dbReference>
<dbReference type="InterPro" id="IPR000831">
    <property type="entry name" value="Trp_repress"/>
</dbReference>
<dbReference type="PANTHER" id="PTHR40080:SF1">
    <property type="entry name" value="TRPR-LIKE PROTEIN YERC_YECD"/>
    <property type="match status" value="1"/>
</dbReference>
<sequence>MRAADEKALFDAFSSLESGTEAARFLRDLATPGELESFAERWRIARMLDEGGHSYRDIAAATGASTTTIARVARFLREERHQGYRLVLDRLQKERTTT</sequence>
<comment type="caution">
    <text evidence="1">The sequence shown here is derived from an EMBL/GenBank/DDBJ whole genome shotgun (WGS) entry which is preliminary data.</text>
</comment>
<dbReference type="Proteomes" id="UP000239504">
    <property type="component" value="Unassembled WGS sequence"/>
</dbReference>
<protein>
    <submittedName>
        <fullName evidence="1">TrpR like protein, YerC/YecD</fullName>
    </submittedName>
</protein>
<dbReference type="AlphaFoldDB" id="A0A2S7K375"/>
<keyword evidence="2" id="KW-1185">Reference proteome</keyword>
<dbReference type="PIRSF" id="PIRSF012508">
    <property type="entry name" value="YerC"/>
    <property type="match status" value="1"/>
</dbReference>
<dbReference type="GO" id="GO:0043565">
    <property type="term" value="F:sequence-specific DNA binding"/>
    <property type="evidence" value="ECO:0007669"/>
    <property type="project" value="InterPro"/>
</dbReference>
<dbReference type="InterPro" id="IPR013368">
    <property type="entry name" value="YecD_YerC"/>
</dbReference>
<dbReference type="GO" id="GO:0003700">
    <property type="term" value="F:DNA-binding transcription factor activity"/>
    <property type="evidence" value="ECO:0007669"/>
    <property type="project" value="InterPro"/>
</dbReference>
<evidence type="ECO:0000313" key="2">
    <source>
        <dbReference type="Proteomes" id="UP000239504"/>
    </source>
</evidence>
<dbReference type="NCBIfam" id="TIGR02531">
    <property type="entry name" value="yecD_yerC"/>
    <property type="match status" value="1"/>
</dbReference>
<gene>
    <name evidence="1" type="ORF">CW354_14930</name>
</gene>
<dbReference type="OrthoDB" id="2621539at2"/>
<dbReference type="EMBL" id="PJCH01000011">
    <property type="protein sequence ID" value="PQA86964.1"/>
    <property type="molecule type" value="Genomic_DNA"/>
</dbReference>
<accession>A0A2S7K375</accession>